<accession>A0ABQ4ZKN1</accession>
<dbReference type="Proteomes" id="UP001151760">
    <property type="component" value="Unassembled WGS sequence"/>
</dbReference>
<protein>
    <submittedName>
        <fullName evidence="1">Uncharacterized protein</fullName>
    </submittedName>
</protein>
<dbReference type="EMBL" id="BQNB010011360">
    <property type="protein sequence ID" value="GJS89575.1"/>
    <property type="molecule type" value="Genomic_DNA"/>
</dbReference>
<evidence type="ECO:0000313" key="1">
    <source>
        <dbReference type="EMBL" id="GJS89575.1"/>
    </source>
</evidence>
<organism evidence="1 2">
    <name type="scientific">Tanacetum coccineum</name>
    <dbReference type="NCBI Taxonomy" id="301880"/>
    <lineage>
        <taxon>Eukaryota</taxon>
        <taxon>Viridiplantae</taxon>
        <taxon>Streptophyta</taxon>
        <taxon>Embryophyta</taxon>
        <taxon>Tracheophyta</taxon>
        <taxon>Spermatophyta</taxon>
        <taxon>Magnoliopsida</taxon>
        <taxon>eudicotyledons</taxon>
        <taxon>Gunneridae</taxon>
        <taxon>Pentapetalae</taxon>
        <taxon>asterids</taxon>
        <taxon>campanulids</taxon>
        <taxon>Asterales</taxon>
        <taxon>Asteraceae</taxon>
        <taxon>Asteroideae</taxon>
        <taxon>Anthemideae</taxon>
        <taxon>Anthemidinae</taxon>
        <taxon>Tanacetum</taxon>
    </lineage>
</organism>
<reference evidence="1" key="2">
    <citation type="submission" date="2022-01" db="EMBL/GenBank/DDBJ databases">
        <authorList>
            <person name="Yamashiro T."/>
            <person name="Shiraishi A."/>
            <person name="Satake H."/>
            <person name="Nakayama K."/>
        </authorList>
    </citation>
    <scope>NUCLEOTIDE SEQUENCE</scope>
</reference>
<reference evidence="1" key="1">
    <citation type="journal article" date="2022" name="Int. J. Mol. Sci.">
        <title>Draft Genome of Tanacetum Coccineum: Genomic Comparison of Closely Related Tanacetum-Family Plants.</title>
        <authorList>
            <person name="Yamashiro T."/>
            <person name="Shiraishi A."/>
            <person name="Nakayama K."/>
            <person name="Satake H."/>
        </authorList>
    </citation>
    <scope>NUCLEOTIDE SEQUENCE</scope>
</reference>
<gene>
    <name evidence="1" type="ORF">Tco_0772211</name>
</gene>
<name>A0ABQ4ZKN1_9ASTR</name>
<evidence type="ECO:0000313" key="2">
    <source>
        <dbReference type="Proteomes" id="UP001151760"/>
    </source>
</evidence>
<proteinExistence type="predicted"/>
<sequence>MVGEGACWLSVLVCRDVEESRRGYGSVAGGIEKIVRLRALHFGRSKVIERRLERDLVNALGIGDWCLVALCILEKMKGIKIGQEGDACRNECGILSEKKSMRERLIEYMLHGIVNCVSEREGMLQRIDAHACKVYIRSVFQ</sequence>
<keyword evidence="2" id="KW-1185">Reference proteome</keyword>
<comment type="caution">
    <text evidence="1">The sequence shown here is derived from an EMBL/GenBank/DDBJ whole genome shotgun (WGS) entry which is preliminary data.</text>
</comment>